<dbReference type="AlphaFoldDB" id="A0AAW8B1E4"/>
<organism evidence="2 3">
    <name type="scientific">Porticoccus litoralis</name>
    <dbReference type="NCBI Taxonomy" id="434086"/>
    <lineage>
        <taxon>Bacteria</taxon>
        <taxon>Pseudomonadati</taxon>
        <taxon>Pseudomonadota</taxon>
        <taxon>Gammaproteobacteria</taxon>
        <taxon>Cellvibrionales</taxon>
        <taxon>Porticoccaceae</taxon>
        <taxon>Porticoccus</taxon>
    </lineage>
</organism>
<keyword evidence="3" id="KW-1185">Reference proteome</keyword>
<keyword evidence="1" id="KW-0472">Membrane</keyword>
<reference evidence="2" key="2">
    <citation type="submission" date="2023-08" db="EMBL/GenBank/DDBJ databases">
        <authorList>
            <person name="Luo J."/>
        </authorList>
    </citation>
    <scope>NUCLEOTIDE SEQUENCE</scope>
    <source>
        <strain evidence="2">DSM 25064</strain>
    </source>
</reference>
<reference evidence="2" key="1">
    <citation type="journal article" date="2010" name="Int. J. Syst. Evol. Microbiol.">
        <title>Porticoccus litoralis gen. nov., sp. nov., a gammaproteobacterium isolated from the Yellow Sea.</title>
        <authorList>
            <person name="Oh H.M."/>
            <person name="Kim H."/>
            <person name="Kim K.M."/>
            <person name="Min G.S."/>
            <person name="Cho J.C."/>
        </authorList>
    </citation>
    <scope>NUCLEOTIDE SEQUENCE</scope>
    <source>
        <strain evidence="2">DSM 25064</strain>
    </source>
</reference>
<sequence length="245" mass="26806">MTQSSPTDISRKEPPKSENLLLNLLFNIILPTVILTKLSGDEYLGTQWGVVVALAFPLTYGLKDFVQSRKINFFSALGTISVLLTGGISLLELDPAYIAIKEAMVPAIFGVATLVSLKTPYPLVKTFLYNDKILQTDKIALALQENGNGRNFERLLANASCLVAGSFFLSSLLNYLLATLLITSQPGTVEFNEQLGKMTALSFPVIALPAMIVLMGALFYLFRGITRLTGLTLEDVIHHHEKKGK</sequence>
<dbReference type="NCBIfam" id="NF041646">
    <property type="entry name" value="VC0807_fam"/>
    <property type="match status" value="1"/>
</dbReference>
<evidence type="ECO:0000256" key="1">
    <source>
        <dbReference type="SAM" id="Phobius"/>
    </source>
</evidence>
<gene>
    <name evidence="2" type="ORF">Q8A57_02105</name>
</gene>
<dbReference type="Proteomes" id="UP001178354">
    <property type="component" value="Unassembled WGS sequence"/>
</dbReference>
<keyword evidence="1" id="KW-0812">Transmembrane</keyword>
<keyword evidence="1" id="KW-1133">Transmembrane helix</keyword>
<feature type="transmembrane region" description="Helical" evidence="1">
    <location>
        <begin position="71"/>
        <end position="91"/>
    </location>
</feature>
<comment type="caution">
    <text evidence="2">The sequence shown here is derived from an EMBL/GenBank/DDBJ whole genome shotgun (WGS) entry which is preliminary data.</text>
</comment>
<dbReference type="RefSeq" id="WP_305169266.1">
    <property type="nucleotide sequence ID" value="NZ_JAUUUU010000001.1"/>
</dbReference>
<name>A0AAW8B1E4_9GAMM</name>
<proteinExistence type="predicted"/>
<evidence type="ECO:0000313" key="3">
    <source>
        <dbReference type="Proteomes" id="UP001178354"/>
    </source>
</evidence>
<feature type="transmembrane region" description="Helical" evidence="1">
    <location>
        <begin position="20"/>
        <end position="38"/>
    </location>
</feature>
<dbReference type="EMBL" id="JAUUUU010000001">
    <property type="protein sequence ID" value="MDP1519757.1"/>
    <property type="molecule type" value="Genomic_DNA"/>
</dbReference>
<feature type="transmembrane region" description="Helical" evidence="1">
    <location>
        <begin position="44"/>
        <end position="62"/>
    </location>
</feature>
<protein>
    <submittedName>
        <fullName evidence="2">VC0807 family protein</fullName>
    </submittedName>
</protein>
<feature type="transmembrane region" description="Helical" evidence="1">
    <location>
        <begin position="155"/>
        <end position="181"/>
    </location>
</feature>
<feature type="transmembrane region" description="Helical" evidence="1">
    <location>
        <begin position="97"/>
        <end position="117"/>
    </location>
</feature>
<accession>A0AAW8B1E4</accession>
<dbReference type="InterPro" id="IPR016870">
    <property type="entry name" value="UCP028137"/>
</dbReference>
<dbReference type="PIRSF" id="PIRSF028137">
    <property type="entry name" value="UCP028137"/>
    <property type="match status" value="1"/>
</dbReference>
<feature type="transmembrane region" description="Helical" evidence="1">
    <location>
        <begin position="201"/>
        <end position="222"/>
    </location>
</feature>
<evidence type="ECO:0000313" key="2">
    <source>
        <dbReference type="EMBL" id="MDP1519757.1"/>
    </source>
</evidence>